<keyword evidence="2" id="KW-1185">Reference proteome</keyword>
<accession>A0A8S3ZHJ8</accession>
<comment type="caution">
    <text evidence="1">The sequence shown here is derived from an EMBL/GenBank/DDBJ whole genome shotgun (WGS) entry which is preliminary data.</text>
</comment>
<name>A0A8S3ZHJ8_9EUPU</name>
<dbReference type="EMBL" id="CAJHNH020003281">
    <property type="protein sequence ID" value="CAG5128937.1"/>
    <property type="molecule type" value="Genomic_DNA"/>
</dbReference>
<gene>
    <name evidence="1" type="ORF">CUNI_LOCUS14495</name>
</gene>
<dbReference type="AlphaFoldDB" id="A0A8S3ZHJ8"/>
<sequence>TYPDICSFLRHFRTWNCPDIPAQLNLNCPGPRAAATYRVIGCSGMVRDSILSFNDPLSLVLA</sequence>
<evidence type="ECO:0000313" key="1">
    <source>
        <dbReference type="EMBL" id="CAG5128937.1"/>
    </source>
</evidence>
<proteinExistence type="predicted"/>
<evidence type="ECO:0000313" key="2">
    <source>
        <dbReference type="Proteomes" id="UP000678393"/>
    </source>
</evidence>
<dbReference type="OrthoDB" id="6409159at2759"/>
<organism evidence="1 2">
    <name type="scientific">Candidula unifasciata</name>
    <dbReference type="NCBI Taxonomy" id="100452"/>
    <lineage>
        <taxon>Eukaryota</taxon>
        <taxon>Metazoa</taxon>
        <taxon>Spiralia</taxon>
        <taxon>Lophotrochozoa</taxon>
        <taxon>Mollusca</taxon>
        <taxon>Gastropoda</taxon>
        <taxon>Heterobranchia</taxon>
        <taxon>Euthyneura</taxon>
        <taxon>Panpulmonata</taxon>
        <taxon>Eupulmonata</taxon>
        <taxon>Stylommatophora</taxon>
        <taxon>Helicina</taxon>
        <taxon>Helicoidea</taxon>
        <taxon>Geomitridae</taxon>
        <taxon>Candidula</taxon>
    </lineage>
</organism>
<dbReference type="Proteomes" id="UP000678393">
    <property type="component" value="Unassembled WGS sequence"/>
</dbReference>
<reference evidence="1" key="1">
    <citation type="submission" date="2021-04" db="EMBL/GenBank/DDBJ databases">
        <authorList>
            <consortium name="Molecular Ecology Group"/>
        </authorList>
    </citation>
    <scope>NUCLEOTIDE SEQUENCE</scope>
</reference>
<feature type="non-terminal residue" evidence="1">
    <location>
        <position position="1"/>
    </location>
</feature>
<protein>
    <submittedName>
        <fullName evidence="1">Uncharacterized protein</fullName>
    </submittedName>
</protein>
<feature type="non-terminal residue" evidence="1">
    <location>
        <position position="62"/>
    </location>
</feature>